<keyword evidence="1" id="KW-1133">Transmembrane helix</keyword>
<comment type="caution">
    <text evidence="2">The sequence shown here is derived from an EMBL/GenBank/DDBJ whole genome shotgun (WGS) entry which is preliminary data.</text>
</comment>
<evidence type="ECO:0000256" key="1">
    <source>
        <dbReference type="SAM" id="Phobius"/>
    </source>
</evidence>
<evidence type="ECO:0000313" key="3">
    <source>
        <dbReference type="Proteomes" id="UP000823636"/>
    </source>
</evidence>
<feature type="transmembrane region" description="Helical" evidence="1">
    <location>
        <begin position="44"/>
        <end position="62"/>
    </location>
</feature>
<dbReference type="EMBL" id="JADIMW010000040">
    <property type="protein sequence ID" value="MBO8438043.1"/>
    <property type="molecule type" value="Genomic_DNA"/>
</dbReference>
<dbReference type="Proteomes" id="UP000823636">
    <property type="component" value="Unassembled WGS sequence"/>
</dbReference>
<organism evidence="2 3">
    <name type="scientific">Candidatus Caccoplasma merdipullorum</name>
    <dbReference type="NCBI Taxonomy" id="2840718"/>
    <lineage>
        <taxon>Bacteria</taxon>
        <taxon>Pseudomonadati</taxon>
        <taxon>Bacteroidota</taxon>
        <taxon>Bacteroidia</taxon>
        <taxon>Bacteroidales</taxon>
        <taxon>Bacteroidaceae</taxon>
        <taxon>Bacteroidaceae incertae sedis</taxon>
        <taxon>Candidatus Caccoplasma</taxon>
    </lineage>
</organism>
<keyword evidence="1" id="KW-0812">Transmembrane</keyword>
<proteinExistence type="predicted"/>
<sequence>MAEIIAVVLFIILGLLSLTASIFNLKWLFTSESGRFFIKLFGKAGARIFYGAIGILVLYMAYEVLRSNGYIG</sequence>
<protein>
    <submittedName>
        <fullName evidence="2">Immunity 17 family protein</fullName>
    </submittedName>
</protein>
<dbReference type="InterPro" id="IPR029087">
    <property type="entry name" value="Imm17"/>
</dbReference>
<reference evidence="2" key="2">
    <citation type="journal article" date="2021" name="PeerJ">
        <title>Extensive microbial diversity within the chicken gut microbiome revealed by metagenomics and culture.</title>
        <authorList>
            <person name="Gilroy R."/>
            <person name="Ravi A."/>
            <person name="Getino M."/>
            <person name="Pursley I."/>
            <person name="Horton D.L."/>
            <person name="Alikhan N.F."/>
            <person name="Baker D."/>
            <person name="Gharbi K."/>
            <person name="Hall N."/>
            <person name="Watson M."/>
            <person name="Adriaenssens E.M."/>
            <person name="Foster-Nyarko E."/>
            <person name="Jarju S."/>
            <person name="Secka A."/>
            <person name="Antonio M."/>
            <person name="Oren A."/>
            <person name="Chaudhuri R.R."/>
            <person name="La Ragione R."/>
            <person name="Hildebrand F."/>
            <person name="Pallen M.J."/>
        </authorList>
    </citation>
    <scope>NUCLEOTIDE SEQUENCE</scope>
    <source>
        <strain evidence="2">G3-4614</strain>
    </source>
</reference>
<name>A0A9D9E456_9BACT</name>
<reference evidence="2" key="1">
    <citation type="submission" date="2020-10" db="EMBL/GenBank/DDBJ databases">
        <authorList>
            <person name="Gilroy R."/>
        </authorList>
    </citation>
    <scope>NUCLEOTIDE SEQUENCE</scope>
    <source>
        <strain evidence="2">G3-4614</strain>
    </source>
</reference>
<dbReference type="Pfam" id="PF15562">
    <property type="entry name" value="Imm17"/>
    <property type="match status" value="1"/>
</dbReference>
<evidence type="ECO:0000313" key="2">
    <source>
        <dbReference type="EMBL" id="MBO8438043.1"/>
    </source>
</evidence>
<gene>
    <name evidence="2" type="ORF">IAC54_04000</name>
</gene>
<accession>A0A9D9E456</accession>
<dbReference type="AlphaFoldDB" id="A0A9D9E456"/>
<keyword evidence="1" id="KW-0472">Membrane</keyword>